<gene>
    <name evidence="3" type="ORF">FPZ49_33160</name>
</gene>
<dbReference type="EMBL" id="VNJI01000075">
    <property type="protein sequence ID" value="TVY00321.1"/>
    <property type="molecule type" value="Genomic_DNA"/>
</dbReference>
<dbReference type="Proteomes" id="UP000317036">
    <property type="component" value="Unassembled WGS sequence"/>
</dbReference>
<keyword evidence="4" id="KW-1185">Reference proteome</keyword>
<name>A0A559JKA6_9BACL</name>
<sequence>MRIDSHQHYWKLERGDYDWISPDMKAIYRDFVPEDLEAHLDAKGIDRTIVVQAAPTLSDTEFMLELADRHDRIVGVVGWIDLASPDYRSQYEQFKRNPKFVGFRIMIQAMENAEEVLEPNIIEALRFFAAEGVPVDLLLKSNQLLATLKLLELVPNLRGVIDHIAKPQIAEGEWEPWSTQMAQAASHPGIYCKLSGMVTEADHQRWKPEDFVRYVRHIVEVFGKDRVMFGSDWPVCLLAASYDQVIDVLEQALPETLSVKEKAAVYGGNAMTFYRLTGGTAE</sequence>
<dbReference type="RefSeq" id="WP_144854648.1">
    <property type="nucleotide sequence ID" value="NZ_VNJI01000075.1"/>
</dbReference>
<dbReference type="Pfam" id="PF04909">
    <property type="entry name" value="Amidohydro_2"/>
    <property type="match status" value="1"/>
</dbReference>
<reference evidence="3 4" key="1">
    <citation type="submission" date="2019-07" db="EMBL/GenBank/DDBJ databases">
        <authorList>
            <person name="Kim J."/>
        </authorList>
    </citation>
    <scope>NUCLEOTIDE SEQUENCE [LARGE SCALE GENOMIC DNA]</scope>
    <source>
        <strain evidence="3 4">JC52</strain>
    </source>
</reference>
<evidence type="ECO:0000313" key="4">
    <source>
        <dbReference type="Proteomes" id="UP000317036"/>
    </source>
</evidence>
<keyword evidence="3" id="KW-0378">Hydrolase</keyword>
<protein>
    <submittedName>
        <fullName evidence="3">Amidohydrolase family protein</fullName>
    </submittedName>
</protein>
<dbReference type="InterPro" id="IPR052350">
    <property type="entry name" value="Metallo-dep_Lactonases"/>
</dbReference>
<proteinExistence type="inferred from homology"/>
<dbReference type="InterPro" id="IPR006680">
    <property type="entry name" value="Amidohydro-rel"/>
</dbReference>
<organism evidence="3 4">
    <name type="scientific">Paenibacillus cremeus</name>
    <dbReference type="NCBI Taxonomy" id="2163881"/>
    <lineage>
        <taxon>Bacteria</taxon>
        <taxon>Bacillati</taxon>
        <taxon>Bacillota</taxon>
        <taxon>Bacilli</taxon>
        <taxon>Bacillales</taxon>
        <taxon>Paenibacillaceae</taxon>
        <taxon>Paenibacillus</taxon>
    </lineage>
</organism>
<dbReference type="PANTHER" id="PTHR43569">
    <property type="entry name" value="AMIDOHYDROLASE"/>
    <property type="match status" value="1"/>
</dbReference>
<feature type="domain" description="Amidohydrolase-related" evidence="2">
    <location>
        <begin position="3"/>
        <end position="276"/>
    </location>
</feature>
<evidence type="ECO:0000256" key="1">
    <source>
        <dbReference type="ARBA" id="ARBA00038310"/>
    </source>
</evidence>
<dbReference type="GO" id="GO:0016787">
    <property type="term" value="F:hydrolase activity"/>
    <property type="evidence" value="ECO:0007669"/>
    <property type="project" value="UniProtKB-KW"/>
</dbReference>
<dbReference type="SUPFAM" id="SSF51556">
    <property type="entry name" value="Metallo-dependent hydrolases"/>
    <property type="match status" value="1"/>
</dbReference>
<accession>A0A559JKA6</accession>
<comment type="similarity">
    <text evidence="1">Belongs to the metallo-dependent hydrolases superfamily.</text>
</comment>
<dbReference type="PANTHER" id="PTHR43569:SF2">
    <property type="entry name" value="AMIDOHYDROLASE-RELATED DOMAIN-CONTAINING PROTEIN"/>
    <property type="match status" value="1"/>
</dbReference>
<dbReference type="OrthoDB" id="5450317at2"/>
<dbReference type="InterPro" id="IPR032466">
    <property type="entry name" value="Metal_Hydrolase"/>
</dbReference>
<dbReference type="AlphaFoldDB" id="A0A559JKA6"/>
<evidence type="ECO:0000313" key="3">
    <source>
        <dbReference type="EMBL" id="TVY00321.1"/>
    </source>
</evidence>
<evidence type="ECO:0000259" key="2">
    <source>
        <dbReference type="Pfam" id="PF04909"/>
    </source>
</evidence>
<comment type="caution">
    <text evidence="3">The sequence shown here is derived from an EMBL/GenBank/DDBJ whole genome shotgun (WGS) entry which is preliminary data.</text>
</comment>
<dbReference type="Gene3D" id="3.20.20.140">
    <property type="entry name" value="Metal-dependent hydrolases"/>
    <property type="match status" value="1"/>
</dbReference>